<feature type="transmembrane region" description="Helical" evidence="1">
    <location>
        <begin position="180"/>
        <end position="200"/>
    </location>
</feature>
<gene>
    <name evidence="2" type="ORF">B0T18DRAFT_91038</name>
</gene>
<evidence type="ECO:0000256" key="1">
    <source>
        <dbReference type="SAM" id="Phobius"/>
    </source>
</evidence>
<dbReference type="AlphaFoldDB" id="A0AA40F769"/>
<dbReference type="EMBL" id="JAUKUD010000002">
    <property type="protein sequence ID" value="KAK0752449.1"/>
    <property type="molecule type" value="Genomic_DNA"/>
</dbReference>
<keyword evidence="1" id="KW-1133">Transmembrane helix</keyword>
<dbReference type="Proteomes" id="UP001172155">
    <property type="component" value="Unassembled WGS sequence"/>
</dbReference>
<keyword evidence="3" id="KW-1185">Reference proteome</keyword>
<reference evidence="2" key="1">
    <citation type="submission" date="2023-06" db="EMBL/GenBank/DDBJ databases">
        <title>Genome-scale phylogeny and comparative genomics of the fungal order Sordariales.</title>
        <authorList>
            <consortium name="Lawrence Berkeley National Laboratory"/>
            <person name="Hensen N."/>
            <person name="Bonometti L."/>
            <person name="Westerberg I."/>
            <person name="Brannstrom I.O."/>
            <person name="Guillou S."/>
            <person name="Cros-Aarteil S."/>
            <person name="Calhoun S."/>
            <person name="Haridas S."/>
            <person name="Kuo A."/>
            <person name="Mondo S."/>
            <person name="Pangilinan J."/>
            <person name="Riley R."/>
            <person name="LaButti K."/>
            <person name="Andreopoulos B."/>
            <person name="Lipzen A."/>
            <person name="Chen C."/>
            <person name="Yanf M."/>
            <person name="Daum C."/>
            <person name="Ng V."/>
            <person name="Clum A."/>
            <person name="Steindorff A."/>
            <person name="Ohm R."/>
            <person name="Martin F."/>
            <person name="Silar P."/>
            <person name="Natvig D."/>
            <person name="Lalanne C."/>
            <person name="Gautier V."/>
            <person name="Ament-velasquez S.L."/>
            <person name="Kruys A."/>
            <person name="Hutchinson M.I."/>
            <person name="Powell A.J."/>
            <person name="Barry K."/>
            <person name="Miller A.N."/>
            <person name="Grigoriev I.V."/>
            <person name="Debuchy R."/>
            <person name="Gladieux P."/>
            <person name="Thoren M.H."/>
            <person name="Johannesson H."/>
        </authorList>
    </citation>
    <scope>NUCLEOTIDE SEQUENCE</scope>
    <source>
        <strain evidence="2">SMH3187-1</strain>
    </source>
</reference>
<keyword evidence="1" id="KW-0472">Membrane</keyword>
<sequence length="251" mass="28340">MGNCISRISRNKDMRRNPAEFNPVMKFINTHGPNRNRTAVALLDTQCPTGLWITQRLVNEMGMSASVSPCPDPPAFRDANGNPFTACGFIELTWMWQDPAGARTYTYWFYIFSTDLDRQVDVVIGRDVIQHLELVNLRRESFLILGQHKKPQEKGEWFSFSHALILSCSYGLMLSYSRPLILCSLIISSLILPPLVHFPFMLSSYTLTSRALHVFSIFPFLIGSLSVFFIRRSNCHCPRGGEAETGKGGPS</sequence>
<protein>
    <submittedName>
        <fullName evidence="2">Uncharacterized protein</fullName>
    </submittedName>
</protein>
<feature type="transmembrane region" description="Helical" evidence="1">
    <location>
        <begin position="212"/>
        <end position="230"/>
    </location>
</feature>
<accession>A0AA40F769</accession>
<keyword evidence="1" id="KW-0812">Transmembrane</keyword>
<proteinExistence type="predicted"/>
<comment type="caution">
    <text evidence="2">The sequence shown here is derived from an EMBL/GenBank/DDBJ whole genome shotgun (WGS) entry which is preliminary data.</text>
</comment>
<organism evidence="2 3">
    <name type="scientific">Schizothecium vesticola</name>
    <dbReference type="NCBI Taxonomy" id="314040"/>
    <lineage>
        <taxon>Eukaryota</taxon>
        <taxon>Fungi</taxon>
        <taxon>Dikarya</taxon>
        <taxon>Ascomycota</taxon>
        <taxon>Pezizomycotina</taxon>
        <taxon>Sordariomycetes</taxon>
        <taxon>Sordariomycetidae</taxon>
        <taxon>Sordariales</taxon>
        <taxon>Schizotheciaceae</taxon>
        <taxon>Schizothecium</taxon>
    </lineage>
</organism>
<name>A0AA40F769_9PEZI</name>
<evidence type="ECO:0000313" key="2">
    <source>
        <dbReference type="EMBL" id="KAK0752449.1"/>
    </source>
</evidence>
<evidence type="ECO:0000313" key="3">
    <source>
        <dbReference type="Proteomes" id="UP001172155"/>
    </source>
</evidence>